<sequence>MSVSTDIEKKSLEAHVELCAERYSNLENKLNSLDGRMDKLEEHIVDIKDALGKVGNEGNKTLITIGTSILGILITAVIGLLVHLILK</sequence>
<organism evidence="3">
    <name type="scientific">uncultured Caudovirales phage</name>
    <dbReference type="NCBI Taxonomy" id="2100421"/>
    <lineage>
        <taxon>Viruses</taxon>
        <taxon>Duplodnaviria</taxon>
        <taxon>Heunggongvirae</taxon>
        <taxon>Uroviricota</taxon>
        <taxon>Caudoviricetes</taxon>
        <taxon>Peduoviridae</taxon>
        <taxon>Maltschvirus</taxon>
        <taxon>Maltschvirus maltsch</taxon>
    </lineage>
</organism>
<evidence type="ECO:0000256" key="2">
    <source>
        <dbReference type="SAM" id="Phobius"/>
    </source>
</evidence>
<keyword evidence="2" id="KW-0812">Transmembrane</keyword>
<accession>A0A6J7WGT5</accession>
<dbReference type="EMBL" id="LR798243">
    <property type="protein sequence ID" value="CAB5214701.1"/>
    <property type="molecule type" value="Genomic_DNA"/>
</dbReference>
<reference evidence="3" key="1">
    <citation type="submission" date="2020-05" db="EMBL/GenBank/DDBJ databases">
        <authorList>
            <person name="Chiriac C."/>
            <person name="Salcher M."/>
            <person name="Ghai R."/>
            <person name="Kavagutti S V."/>
        </authorList>
    </citation>
    <scope>NUCLEOTIDE SEQUENCE</scope>
</reference>
<proteinExistence type="predicted"/>
<protein>
    <submittedName>
        <fullName evidence="3">Uncharacterized protein</fullName>
    </submittedName>
</protein>
<feature type="coiled-coil region" evidence="1">
    <location>
        <begin position="9"/>
        <end position="50"/>
    </location>
</feature>
<keyword evidence="2" id="KW-0472">Membrane</keyword>
<evidence type="ECO:0000256" key="1">
    <source>
        <dbReference type="SAM" id="Coils"/>
    </source>
</evidence>
<keyword evidence="1" id="KW-0175">Coiled coil</keyword>
<gene>
    <name evidence="3" type="ORF">UFOVP190_221</name>
</gene>
<name>A0A6J7WGT5_9CAUD</name>
<evidence type="ECO:0000313" key="3">
    <source>
        <dbReference type="EMBL" id="CAB5214701.1"/>
    </source>
</evidence>
<feature type="transmembrane region" description="Helical" evidence="2">
    <location>
        <begin position="62"/>
        <end position="86"/>
    </location>
</feature>
<keyword evidence="2" id="KW-1133">Transmembrane helix</keyword>